<evidence type="ECO:0000313" key="1">
    <source>
        <dbReference type="EMBL" id="CAD7260214.1"/>
    </source>
</evidence>
<protein>
    <submittedName>
        <fullName evidence="1">Uncharacterized protein</fullName>
    </submittedName>
</protein>
<proteinExistence type="predicted"/>
<gene>
    <name evidence="1" type="ORF">TSIB3V08_LOCUS4397</name>
</gene>
<name>A0A7R9ATK0_TIMSH</name>
<sequence length="298" mass="33691">MRLFSYYSREVTDVEVSDTTGDFFVVIPKEVYHLIPELAKKNYGELVAERITNGFASLLGTHAQETKFNHYINSTTNTNSLRIDPKPLPPVATTQRQPPVDDPDLITNEYVDQLCDYINTHLLGGRYPDVIIADLSALIQDGDDQYDITLGNGRATNVSKMVRESNVLRYQDDIQQYQVEFDTAIVYEYDASVEKGEDLKEGSVRIVVSDMWVGADIFVEKLEKGYLSEVDNVVFIKSETLSVSVNIDLKDSIIFEIHEAVERNHVEYNSANLLRGVKSYLSDALKNVPIKNKIPNVN</sequence>
<reference evidence="1" key="1">
    <citation type="submission" date="2020-11" db="EMBL/GenBank/DDBJ databases">
        <authorList>
            <person name="Tran Van P."/>
        </authorList>
    </citation>
    <scope>NUCLEOTIDE SEQUENCE</scope>
</reference>
<dbReference type="AlphaFoldDB" id="A0A7R9ATK0"/>
<organism evidence="1">
    <name type="scientific">Timema shepardi</name>
    <name type="common">Walking stick</name>
    <dbReference type="NCBI Taxonomy" id="629360"/>
    <lineage>
        <taxon>Eukaryota</taxon>
        <taxon>Metazoa</taxon>
        <taxon>Ecdysozoa</taxon>
        <taxon>Arthropoda</taxon>
        <taxon>Hexapoda</taxon>
        <taxon>Insecta</taxon>
        <taxon>Pterygota</taxon>
        <taxon>Neoptera</taxon>
        <taxon>Polyneoptera</taxon>
        <taxon>Phasmatodea</taxon>
        <taxon>Timematodea</taxon>
        <taxon>Timematoidea</taxon>
        <taxon>Timematidae</taxon>
        <taxon>Timema</taxon>
    </lineage>
</organism>
<dbReference type="EMBL" id="OC001569">
    <property type="protein sequence ID" value="CAD7260214.1"/>
    <property type="molecule type" value="Genomic_DNA"/>
</dbReference>
<accession>A0A7R9ATK0</accession>